<gene>
    <name evidence="8" type="ORF">PODLI_1B031807</name>
</gene>
<feature type="transmembrane region" description="Helical" evidence="7">
    <location>
        <begin position="9"/>
        <end position="28"/>
    </location>
</feature>
<dbReference type="Pfam" id="PF01150">
    <property type="entry name" value="GDA1_CD39"/>
    <property type="match status" value="1"/>
</dbReference>
<dbReference type="GO" id="GO:0017110">
    <property type="term" value="F:nucleoside diphosphate phosphatase activity"/>
    <property type="evidence" value="ECO:0007669"/>
    <property type="project" value="UniProtKB-EC"/>
</dbReference>
<evidence type="ECO:0000256" key="4">
    <source>
        <dbReference type="PIRSR" id="PIRSR600407-1"/>
    </source>
</evidence>
<evidence type="ECO:0000256" key="7">
    <source>
        <dbReference type="SAM" id="Phobius"/>
    </source>
</evidence>
<organism evidence="8 9">
    <name type="scientific">Podarcis lilfordi</name>
    <name type="common">Lilford's wall lizard</name>
    <dbReference type="NCBI Taxonomy" id="74358"/>
    <lineage>
        <taxon>Eukaryota</taxon>
        <taxon>Metazoa</taxon>
        <taxon>Chordata</taxon>
        <taxon>Craniata</taxon>
        <taxon>Vertebrata</taxon>
        <taxon>Euteleostomi</taxon>
        <taxon>Lepidosauria</taxon>
        <taxon>Squamata</taxon>
        <taxon>Bifurcata</taxon>
        <taxon>Unidentata</taxon>
        <taxon>Episquamata</taxon>
        <taxon>Laterata</taxon>
        <taxon>Lacertibaenia</taxon>
        <taxon>Lacertidae</taxon>
        <taxon>Podarcis</taxon>
    </lineage>
</organism>
<keyword evidence="9" id="KW-1185">Reference proteome</keyword>
<comment type="similarity">
    <text evidence="1 6">Belongs to the GDA1/CD39 NTPase family.</text>
</comment>
<dbReference type="PANTHER" id="PTHR11782">
    <property type="entry name" value="ADENOSINE/GUANOSINE DIPHOSPHATASE"/>
    <property type="match status" value="1"/>
</dbReference>
<keyword evidence="7" id="KW-1133">Transmembrane helix</keyword>
<dbReference type="AlphaFoldDB" id="A0AA35K6A6"/>
<dbReference type="InterPro" id="IPR000407">
    <property type="entry name" value="GDA1_CD39_NTPase"/>
</dbReference>
<dbReference type="EMBL" id="OX395128">
    <property type="protein sequence ID" value="CAI5771268.1"/>
    <property type="molecule type" value="Genomic_DNA"/>
</dbReference>
<dbReference type="Gene3D" id="3.30.420.150">
    <property type="entry name" value="Exopolyphosphatase. Domain 2"/>
    <property type="match status" value="1"/>
</dbReference>
<name>A0AA35K6A6_9SAUR</name>
<keyword evidence="5" id="KW-0067">ATP-binding</keyword>
<protein>
    <recommendedName>
        <fullName evidence="3">nucleoside diphosphate phosphatase</fullName>
        <ecNumber evidence="3">3.6.1.6</ecNumber>
    </recommendedName>
</protein>
<accession>A0AA35K6A6</accession>
<reference evidence="8" key="1">
    <citation type="submission" date="2022-12" db="EMBL/GenBank/DDBJ databases">
        <authorList>
            <person name="Alioto T."/>
            <person name="Alioto T."/>
            <person name="Gomez Garrido J."/>
        </authorList>
    </citation>
    <scope>NUCLEOTIDE SEQUENCE</scope>
</reference>
<keyword evidence="5" id="KW-0547">Nucleotide-binding</keyword>
<dbReference type="GO" id="GO:0005524">
    <property type="term" value="F:ATP binding"/>
    <property type="evidence" value="ECO:0007669"/>
    <property type="project" value="UniProtKB-KW"/>
</dbReference>
<evidence type="ECO:0000256" key="1">
    <source>
        <dbReference type="ARBA" id="ARBA00009283"/>
    </source>
</evidence>
<evidence type="ECO:0000256" key="5">
    <source>
        <dbReference type="PIRSR" id="PIRSR600407-2"/>
    </source>
</evidence>
<evidence type="ECO:0000313" key="8">
    <source>
        <dbReference type="EMBL" id="CAI5771268.1"/>
    </source>
</evidence>
<sequence length="437" mass="48429">MDAMKIPKPFYTFAVFTCAAIYVVYVKWHLDFKTKAAVNDLESQLKSETSGTDQEVLYGIMFDAGSTGTRIHIFKFTQKPKEIPKLIHTTFRALTPGLSAYADSVDKSAQGINELLTVAKEDVPLELWKSTPLVLKATAGLRLLPKEKAQKLLDKVKDIFQESPFLVRSDCVSVMDGTDEGISAWITVNFLTDSLNTPRKRCVGMLDLGGGSIQITFRPSTKTALESSPAGRITSFQMFNTTYQLYSHSYLGLGLMSARLAILGGVEGQALKEGEDLTSSCLSPGFQGEWEHAKIIYKIKGQKAGKPLFESCSDEIAKLISTKVHRTDEVKDLDFYAFSYYYDLAVDAGLIDNEKGGTLAVGEFEAVAKNVCKTMEDQEGAHPFLCMDLTYVSLLLEELGFPKSHVLKLARKINNTETSWALGAILHYMDSLHKLQY</sequence>
<evidence type="ECO:0000256" key="2">
    <source>
        <dbReference type="ARBA" id="ARBA00022801"/>
    </source>
</evidence>
<dbReference type="Proteomes" id="UP001178461">
    <property type="component" value="Chromosome 3"/>
</dbReference>
<proteinExistence type="inferred from homology"/>
<dbReference type="FunFam" id="3.30.420.40:FF:000052">
    <property type="entry name" value="Ectonucleoside triphosphate diphosphohydrolase 5"/>
    <property type="match status" value="1"/>
</dbReference>
<feature type="binding site" evidence="5">
    <location>
        <begin position="210"/>
        <end position="214"/>
    </location>
    <ligand>
        <name>ATP</name>
        <dbReference type="ChEBI" id="CHEBI:30616"/>
    </ligand>
</feature>
<evidence type="ECO:0000313" key="9">
    <source>
        <dbReference type="Proteomes" id="UP001178461"/>
    </source>
</evidence>
<dbReference type="GO" id="GO:0005794">
    <property type="term" value="C:Golgi apparatus"/>
    <property type="evidence" value="ECO:0007669"/>
    <property type="project" value="TreeGrafter"/>
</dbReference>
<feature type="active site" description="Proton acceptor" evidence="4">
    <location>
        <position position="180"/>
    </location>
</feature>
<dbReference type="EC" id="3.6.1.6" evidence="3"/>
<dbReference type="PANTHER" id="PTHR11782:SF99">
    <property type="entry name" value="ECTONUCLEOSIDE TRIPHOSPHATE DIPHOSPHOHYDROLASE 6"/>
    <property type="match status" value="1"/>
</dbReference>
<evidence type="ECO:0000256" key="6">
    <source>
        <dbReference type="RuleBase" id="RU003833"/>
    </source>
</evidence>
<keyword evidence="2 6" id="KW-0378">Hydrolase</keyword>
<keyword evidence="7" id="KW-0472">Membrane</keyword>
<dbReference type="PROSITE" id="PS01238">
    <property type="entry name" value="GDA1_CD39_NTPASE"/>
    <property type="match status" value="1"/>
</dbReference>
<keyword evidence="7" id="KW-0812">Transmembrane</keyword>
<dbReference type="Gene3D" id="3.30.420.40">
    <property type="match status" value="1"/>
</dbReference>
<evidence type="ECO:0000256" key="3">
    <source>
        <dbReference type="ARBA" id="ARBA00038863"/>
    </source>
</evidence>